<reference evidence="2 3" key="1">
    <citation type="journal article" date="2008" name="Proc. Natl. Acad. Sci. U.S.A.">
        <title>Niche adaptation and genome expansion in the chlorophyll d-producing cyanobacterium Acaryochloris marina.</title>
        <authorList>
            <person name="Swingley W.D."/>
            <person name="Chen M."/>
            <person name="Cheung P.C."/>
            <person name="Conrad A.L."/>
            <person name="Dejesa L.C."/>
            <person name="Hao J."/>
            <person name="Honchak B.M."/>
            <person name="Karbach L.E."/>
            <person name="Kurdoglu A."/>
            <person name="Lahiri S."/>
            <person name="Mastrian S.D."/>
            <person name="Miyashita H."/>
            <person name="Page L."/>
            <person name="Ramakrishna P."/>
            <person name="Satoh S."/>
            <person name="Sattley W.M."/>
            <person name="Shimada Y."/>
            <person name="Taylor H.L."/>
            <person name="Tomo T."/>
            <person name="Tsuchiya T."/>
            <person name="Wang Z.T."/>
            <person name="Raymond J."/>
            <person name="Mimuro M."/>
            <person name="Blankenship R.E."/>
            <person name="Touchman J.W."/>
        </authorList>
    </citation>
    <scope>NUCLEOTIDE SEQUENCE [LARGE SCALE GENOMIC DNA]</scope>
    <source>
        <strain evidence="3">MBIC 11017</strain>
    </source>
</reference>
<dbReference type="AlphaFoldDB" id="B0C2P2"/>
<sequence length="61" mass="6745">MQVYYNPNTPSEVVVERGYSLLQIVWIAAGLGGLGFCGLGLVGLWMDPLDRNPHRHASDME</sequence>
<organism evidence="2 3">
    <name type="scientific">Acaryochloris marina (strain MBIC 11017)</name>
    <dbReference type="NCBI Taxonomy" id="329726"/>
    <lineage>
        <taxon>Bacteria</taxon>
        <taxon>Bacillati</taxon>
        <taxon>Cyanobacteriota</taxon>
        <taxon>Cyanophyceae</taxon>
        <taxon>Acaryochloridales</taxon>
        <taxon>Acaryochloridaceae</taxon>
        <taxon>Acaryochloris</taxon>
    </lineage>
</organism>
<keyword evidence="1" id="KW-0812">Transmembrane</keyword>
<dbReference type="Proteomes" id="UP000000268">
    <property type="component" value="Chromosome"/>
</dbReference>
<evidence type="ECO:0000256" key="1">
    <source>
        <dbReference type="SAM" id="Phobius"/>
    </source>
</evidence>
<proteinExistence type="predicted"/>
<dbReference type="EMBL" id="CP000828">
    <property type="protein sequence ID" value="ABW30930.1"/>
    <property type="molecule type" value="Genomic_DNA"/>
</dbReference>
<dbReference type="KEGG" id="amr:AM1_5998"/>
<evidence type="ECO:0000313" key="3">
    <source>
        <dbReference type="Proteomes" id="UP000000268"/>
    </source>
</evidence>
<name>B0C2P2_ACAM1</name>
<evidence type="ECO:0000313" key="2">
    <source>
        <dbReference type="EMBL" id="ABW30930.1"/>
    </source>
</evidence>
<gene>
    <name evidence="2" type="ordered locus">AM1_5998</name>
</gene>
<dbReference type="HOGENOM" id="CLU_2911766_0_0_3"/>
<accession>B0C2P2</accession>
<keyword evidence="3" id="KW-1185">Reference proteome</keyword>
<keyword evidence="1" id="KW-0472">Membrane</keyword>
<keyword evidence="1" id="KW-1133">Transmembrane helix</keyword>
<protein>
    <submittedName>
        <fullName evidence="2">Uncharacterized protein</fullName>
    </submittedName>
</protein>
<feature type="transmembrane region" description="Helical" evidence="1">
    <location>
        <begin position="20"/>
        <end position="46"/>
    </location>
</feature>